<dbReference type="GeneID" id="20809905"/>
<evidence type="ECO:0000313" key="2">
    <source>
        <dbReference type="EMBL" id="ETV78323.1"/>
    </source>
</evidence>
<dbReference type="EMBL" id="KI913130">
    <property type="protein sequence ID" value="ETV78323.1"/>
    <property type="molecule type" value="Genomic_DNA"/>
</dbReference>
<sequence>MAFCETAQSAAVQRQIKSTGSSNHSPSRYVHGSVIFAVHLHRTSVAGRRVQTLVAPPAVQIWDNCLHPLQYLLLELDTRLIRLNASTPTTSAPKTTPRLRPLRCLPNKLK</sequence>
<dbReference type="RefSeq" id="XP_009831904.1">
    <property type="nucleotide sequence ID" value="XM_009833602.1"/>
</dbReference>
<accession>W4GH80</accession>
<name>W4GH80_APHAT</name>
<protein>
    <submittedName>
        <fullName evidence="2">Uncharacterized protein</fullName>
    </submittedName>
</protein>
<dbReference type="VEuPathDB" id="FungiDB:H257_07909"/>
<organism evidence="2">
    <name type="scientific">Aphanomyces astaci</name>
    <name type="common">Crayfish plague agent</name>
    <dbReference type="NCBI Taxonomy" id="112090"/>
    <lineage>
        <taxon>Eukaryota</taxon>
        <taxon>Sar</taxon>
        <taxon>Stramenopiles</taxon>
        <taxon>Oomycota</taxon>
        <taxon>Saprolegniomycetes</taxon>
        <taxon>Saprolegniales</taxon>
        <taxon>Verrucalvaceae</taxon>
        <taxon>Aphanomyces</taxon>
    </lineage>
</organism>
<evidence type="ECO:0000256" key="1">
    <source>
        <dbReference type="SAM" id="MobiDB-lite"/>
    </source>
</evidence>
<feature type="compositionally biased region" description="Low complexity" evidence="1">
    <location>
        <begin position="86"/>
        <end position="96"/>
    </location>
</feature>
<dbReference type="AlphaFoldDB" id="W4GH80"/>
<gene>
    <name evidence="2" type="ORF">H257_07909</name>
</gene>
<proteinExistence type="predicted"/>
<reference evidence="2" key="1">
    <citation type="submission" date="2013-12" db="EMBL/GenBank/DDBJ databases">
        <title>The Genome Sequence of Aphanomyces astaci APO3.</title>
        <authorList>
            <consortium name="The Broad Institute Genomics Platform"/>
            <person name="Russ C."/>
            <person name="Tyler B."/>
            <person name="van West P."/>
            <person name="Dieguez-Uribeondo J."/>
            <person name="Young S.K."/>
            <person name="Zeng Q."/>
            <person name="Gargeya S."/>
            <person name="Fitzgerald M."/>
            <person name="Abouelleil A."/>
            <person name="Alvarado L."/>
            <person name="Chapman S.B."/>
            <person name="Gainer-Dewar J."/>
            <person name="Goldberg J."/>
            <person name="Griggs A."/>
            <person name="Gujja S."/>
            <person name="Hansen M."/>
            <person name="Howarth C."/>
            <person name="Imamovic A."/>
            <person name="Ireland A."/>
            <person name="Larimer J."/>
            <person name="McCowan C."/>
            <person name="Murphy C."/>
            <person name="Pearson M."/>
            <person name="Poon T.W."/>
            <person name="Priest M."/>
            <person name="Roberts A."/>
            <person name="Saif S."/>
            <person name="Shea T."/>
            <person name="Sykes S."/>
            <person name="Wortman J."/>
            <person name="Nusbaum C."/>
            <person name="Birren B."/>
        </authorList>
    </citation>
    <scope>NUCLEOTIDE SEQUENCE [LARGE SCALE GENOMIC DNA]</scope>
    <source>
        <strain evidence="2">APO3</strain>
    </source>
</reference>
<feature type="region of interest" description="Disordered" evidence="1">
    <location>
        <begin position="86"/>
        <end position="110"/>
    </location>
</feature>